<reference evidence="4 5" key="1">
    <citation type="submission" date="2016-08" db="EMBL/GenBank/DDBJ databases">
        <authorList>
            <person name="Varghese N."/>
            <person name="Submissions Spin"/>
        </authorList>
    </citation>
    <scope>NUCLEOTIDE SEQUENCE [LARGE SCALE GENOMIC DNA]</scope>
    <source>
        <strain evidence="4 5">R-53116</strain>
    </source>
</reference>
<dbReference type="InterPro" id="IPR029058">
    <property type="entry name" value="AB_hydrolase_fold"/>
</dbReference>
<feature type="transmembrane region" description="Helical" evidence="1">
    <location>
        <begin position="253"/>
        <end position="273"/>
    </location>
</feature>
<dbReference type="InterPro" id="IPR002656">
    <property type="entry name" value="Acyl_transf_3_dom"/>
</dbReference>
<dbReference type="Pfam" id="PF06028">
    <property type="entry name" value="DUF915"/>
    <property type="match status" value="1"/>
</dbReference>
<evidence type="ECO:0000256" key="1">
    <source>
        <dbReference type="SAM" id="Phobius"/>
    </source>
</evidence>
<feature type="transmembrane region" description="Helical" evidence="1">
    <location>
        <begin position="85"/>
        <end position="103"/>
    </location>
</feature>
<dbReference type="GO" id="GO:0016747">
    <property type="term" value="F:acyltransferase activity, transferring groups other than amino-acyl groups"/>
    <property type="evidence" value="ECO:0007669"/>
    <property type="project" value="InterPro"/>
</dbReference>
<dbReference type="InterPro" id="IPR010315">
    <property type="entry name" value="DUF915_hydro-like"/>
</dbReference>
<feature type="transmembrane region" description="Helical" evidence="1">
    <location>
        <begin position="159"/>
        <end position="179"/>
    </location>
</feature>
<evidence type="ECO:0000313" key="6">
    <source>
        <dbReference type="Proteomes" id="UP000585749"/>
    </source>
</evidence>
<dbReference type="Gene3D" id="3.40.50.1820">
    <property type="entry name" value="alpha/beta hydrolase"/>
    <property type="match status" value="1"/>
</dbReference>
<keyword evidence="5" id="KW-1185">Reference proteome</keyword>
<feature type="domain" description="Acyltransferase 3" evidence="2">
    <location>
        <begin position="14"/>
        <end position="330"/>
    </location>
</feature>
<dbReference type="EMBL" id="FMAW01000010">
    <property type="protein sequence ID" value="SCC00964.1"/>
    <property type="molecule type" value="Genomic_DNA"/>
</dbReference>
<keyword evidence="1" id="KW-0472">Membrane</keyword>
<dbReference type="Proteomes" id="UP000585749">
    <property type="component" value="Unassembled WGS sequence"/>
</dbReference>
<dbReference type="Pfam" id="PF01757">
    <property type="entry name" value="Acyl_transf_3"/>
    <property type="match status" value="1"/>
</dbReference>
<feature type="transmembrane region" description="Helical" evidence="1">
    <location>
        <begin position="131"/>
        <end position="152"/>
    </location>
</feature>
<dbReference type="RefSeq" id="WP_083194504.1">
    <property type="nucleotide sequence ID" value="NZ_BJEG01000008.1"/>
</dbReference>
<feature type="transmembrane region" description="Helical" evidence="1">
    <location>
        <begin position="312"/>
        <end position="333"/>
    </location>
</feature>
<gene>
    <name evidence="4" type="ORF">GA0061075_11068</name>
    <name evidence="3" type="ORF">HF960_05955</name>
</gene>
<name>A0A4Y4G5Q7_WEIHE</name>
<dbReference type="PANTHER" id="PTHR37312:SF1">
    <property type="entry name" value="MEMBRANE-BOUND ACYLTRANSFERASE YKRP-RELATED"/>
    <property type="match status" value="1"/>
</dbReference>
<dbReference type="OrthoDB" id="503948at2"/>
<feature type="transmembrane region" description="Helical" evidence="1">
    <location>
        <begin position="185"/>
        <end position="204"/>
    </location>
</feature>
<feature type="transmembrane region" description="Helical" evidence="1">
    <location>
        <begin position="353"/>
        <end position="376"/>
    </location>
</feature>
<keyword evidence="1" id="KW-0812">Transmembrane</keyword>
<feature type="transmembrane region" description="Helical" evidence="1">
    <location>
        <begin position="48"/>
        <end position="64"/>
    </location>
</feature>
<evidence type="ECO:0000259" key="2">
    <source>
        <dbReference type="Pfam" id="PF01757"/>
    </source>
</evidence>
<reference evidence="3 6" key="2">
    <citation type="submission" date="2020-04" db="EMBL/GenBank/DDBJ databases">
        <title>MicrobeNet Type strains.</title>
        <authorList>
            <person name="Nicholson A.C."/>
        </authorList>
    </citation>
    <scope>NUCLEOTIDE SEQUENCE [LARGE SCALE GENOMIC DNA]</scope>
    <source>
        <strain evidence="3 6">CCUG 33494</strain>
    </source>
</reference>
<sequence>MISTVKQTKQTRILWADYAKCFGIIAVVAGHAINDVAGQGLDIAYNAIYWWHMPLFFMIGGFFLKKINFNLEGWRYLLGHKIKPLLIAYLLNGSILIILSHFFRQQSWDYTLAYFGRLIYGGSTLNNYLSVFWYMTTYMLAIFMTTILLSAIKSIWWQFLIAGGLFMLGIAFQDITFFGHTDFPWNAQISLLAVFWMLLGHYLFKVFPKIKPSYKFTYAIVATLFFIGLIYLYSQDKLNFVLWLKSSNIQSGLQALVIPPILCLLVFIICEALEHLGEMPPLIFIGKHTDTIMFYHRAAFDITTLMVFTNNWYFRIIIGLAAPILLAIILQKIKSTTNYLKWQQYVSTHQQQYLKIGMPILASLMLIGLASVVYLYHQTNQIVKHYTMSSTPTIYMHGWASSIRSEQGLVKTATEQQIATEAMIIHVDHQNQLQIQGRLTGQKNNPIILVQFDDNQVGEVRYAQGLYRIVKYLQQKYGITEFNAVGHSMGAYAWVYYGMHWGANPQLPQINKMALLAGPYNGILNKGHRNQPTSGKLAKLWTDKSHQNQLQEDGRPKIIHDEYQALLKYRHDFPTNTRVLNIYGNLKDGSQSDGLVTIQSVKSLRYLVANNAKSYHEFVVNGNTGQHSRLHTDNPTVSHELNHYLWHH</sequence>
<dbReference type="GO" id="GO:0016787">
    <property type="term" value="F:hydrolase activity"/>
    <property type="evidence" value="ECO:0007669"/>
    <property type="project" value="UniProtKB-KW"/>
</dbReference>
<dbReference type="SUPFAM" id="SSF53474">
    <property type="entry name" value="alpha/beta-Hydrolases"/>
    <property type="match status" value="1"/>
</dbReference>
<feature type="transmembrane region" description="Helical" evidence="1">
    <location>
        <begin position="12"/>
        <end position="33"/>
    </location>
</feature>
<dbReference type="PANTHER" id="PTHR37312">
    <property type="entry name" value="MEMBRANE-BOUND ACYLTRANSFERASE YKRP-RELATED"/>
    <property type="match status" value="1"/>
</dbReference>
<keyword evidence="1" id="KW-1133">Transmembrane helix</keyword>
<dbReference type="Proteomes" id="UP000182448">
    <property type="component" value="Unassembled WGS sequence"/>
</dbReference>
<evidence type="ECO:0000313" key="4">
    <source>
        <dbReference type="EMBL" id="SCC00964.1"/>
    </source>
</evidence>
<keyword evidence="3" id="KW-0378">Hydrolase</keyword>
<dbReference type="EMBL" id="JAAXPM010000008">
    <property type="protein sequence ID" value="NKY67207.1"/>
    <property type="molecule type" value="Genomic_DNA"/>
</dbReference>
<organism evidence="3 6">
    <name type="scientific">Weissella hellenica</name>
    <dbReference type="NCBI Taxonomy" id="46256"/>
    <lineage>
        <taxon>Bacteria</taxon>
        <taxon>Bacillati</taxon>
        <taxon>Bacillota</taxon>
        <taxon>Bacilli</taxon>
        <taxon>Lactobacillales</taxon>
        <taxon>Lactobacillaceae</taxon>
        <taxon>Weissella</taxon>
    </lineage>
</organism>
<proteinExistence type="predicted"/>
<feature type="transmembrane region" description="Helical" evidence="1">
    <location>
        <begin position="216"/>
        <end position="233"/>
    </location>
</feature>
<evidence type="ECO:0000313" key="5">
    <source>
        <dbReference type="Proteomes" id="UP000182448"/>
    </source>
</evidence>
<dbReference type="InterPro" id="IPR052734">
    <property type="entry name" value="Nod_factor_acetyltransferase"/>
</dbReference>
<protein>
    <submittedName>
        <fullName evidence="3 4">Alpha/beta hydrolase</fullName>
    </submittedName>
</protein>
<comment type="caution">
    <text evidence="3">The sequence shown here is derived from an EMBL/GenBank/DDBJ whole genome shotgun (WGS) entry which is preliminary data.</text>
</comment>
<dbReference type="AlphaFoldDB" id="A0A4Y4G5Q7"/>
<evidence type="ECO:0000313" key="3">
    <source>
        <dbReference type="EMBL" id="NKY67207.1"/>
    </source>
</evidence>
<accession>A0A4Y4G5Q7</accession>